<feature type="compositionally biased region" description="Basic and acidic residues" evidence="5">
    <location>
        <begin position="850"/>
        <end position="875"/>
    </location>
</feature>
<feature type="compositionally biased region" description="Basic and acidic residues" evidence="5">
    <location>
        <begin position="530"/>
        <end position="539"/>
    </location>
</feature>
<reference evidence="6 7" key="1">
    <citation type="journal article" date="2021" name="Nat. Commun.">
        <title>Genetic determinants of endophytism in the Arabidopsis root mycobiome.</title>
        <authorList>
            <person name="Mesny F."/>
            <person name="Miyauchi S."/>
            <person name="Thiergart T."/>
            <person name="Pickel B."/>
            <person name="Atanasova L."/>
            <person name="Karlsson M."/>
            <person name="Huettel B."/>
            <person name="Barry K.W."/>
            <person name="Haridas S."/>
            <person name="Chen C."/>
            <person name="Bauer D."/>
            <person name="Andreopoulos W."/>
            <person name="Pangilinan J."/>
            <person name="LaButti K."/>
            <person name="Riley R."/>
            <person name="Lipzen A."/>
            <person name="Clum A."/>
            <person name="Drula E."/>
            <person name="Henrissat B."/>
            <person name="Kohler A."/>
            <person name="Grigoriev I.V."/>
            <person name="Martin F.M."/>
            <person name="Hacquard S."/>
        </authorList>
    </citation>
    <scope>NUCLEOTIDE SEQUENCE [LARGE SCALE GENOMIC DNA]</scope>
    <source>
        <strain evidence="6 7">MPI-CAGE-CH-0241</strain>
    </source>
</reference>
<feature type="compositionally biased region" description="Basic and acidic residues" evidence="5">
    <location>
        <begin position="1001"/>
        <end position="1018"/>
    </location>
</feature>
<evidence type="ECO:0000256" key="5">
    <source>
        <dbReference type="SAM" id="MobiDB-lite"/>
    </source>
</evidence>
<feature type="region of interest" description="Disordered" evidence="5">
    <location>
        <begin position="1380"/>
        <end position="1401"/>
    </location>
</feature>
<feature type="region of interest" description="Disordered" evidence="5">
    <location>
        <begin position="466"/>
        <end position="652"/>
    </location>
</feature>
<dbReference type="EC" id="2.7.-.-" evidence="4"/>
<feature type="compositionally biased region" description="Polar residues" evidence="5">
    <location>
        <begin position="249"/>
        <end position="260"/>
    </location>
</feature>
<dbReference type="SUPFAM" id="SSF56104">
    <property type="entry name" value="SAICAR synthase-like"/>
    <property type="match status" value="1"/>
</dbReference>
<evidence type="ECO:0000313" key="7">
    <source>
        <dbReference type="Proteomes" id="UP000777438"/>
    </source>
</evidence>
<dbReference type="InterPro" id="IPR005522">
    <property type="entry name" value="IPK"/>
</dbReference>
<feature type="compositionally biased region" description="Polar residues" evidence="5">
    <location>
        <begin position="898"/>
        <end position="916"/>
    </location>
</feature>
<comment type="similarity">
    <text evidence="1 4">Belongs to the inositol phosphokinase (IPK) family.</text>
</comment>
<dbReference type="Proteomes" id="UP000777438">
    <property type="component" value="Unassembled WGS sequence"/>
</dbReference>
<proteinExistence type="inferred from homology"/>
<dbReference type="PANTHER" id="PTHR12400:SF21">
    <property type="entry name" value="KINASE"/>
    <property type="match status" value="1"/>
</dbReference>
<organism evidence="6 7">
    <name type="scientific">Thelonectria olida</name>
    <dbReference type="NCBI Taxonomy" id="1576542"/>
    <lineage>
        <taxon>Eukaryota</taxon>
        <taxon>Fungi</taxon>
        <taxon>Dikarya</taxon>
        <taxon>Ascomycota</taxon>
        <taxon>Pezizomycotina</taxon>
        <taxon>Sordariomycetes</taxon>
        <taxon>Hypocreomycetidae</taxon>
        <taxon>Hypocreales</taxon>
        <taxon>Nectriaceae</taxon>
        <taxon>Thelonectria</taxon>
    </lineage>
</organism>
<feature type="compositionally biased region" description="Low complexity" evidence="5">
    <location>
        <begin position="89"/>
        <end position="134"/>
    </location>
</feature>
<feature type="compositionally biased region" description="Basic and acidic residues" evidence="5">
    <location>
        <begin position="1384"/>
        <end position="1398"/>
    </location>
</feature>
<dbReference type="InterPro" id="IPR038286">
    <property type="entry name" value="IPK_sf"/>
</dbReference>
<dbReference type="EMBL" id="JAGPYM010000003">
    <property type="protein sequence ID" value="KAH6896582.1"/>
    <property type="molecule type" value="Genomic_DNA"/>
</dbReference>
<keyword evidence="7" id="KW-1185">Reference proteome</keyword>
<feature type="compositionally biased region" description="Low complexity" evidence="5">
    <location>
        <begin position="603"/>
        <end position="613"/>
    </location>
</feature>
<accession>A0A9P8WDY0</accession>
<feature type="compositionally biased region" description="Basic and acidic residues" evidence="5">
    <location>
        <begin position="1084"/>
        <end position="1108"/>
    </location>
</feature>
<dbReference type="PANTHER" id="PTHR12400">
    <property type="entry name" value="INOSITOL POLYPHOSPHATE KINASE"/>
    <property type="match status" value="1"/>
</dbReference>
<evidence type="ECO:0000256" key="1">
    <source>
        <dbReference type="ARBA" id="ARBA00007374"/>
    </source>
</evidence>
<feature type="region of interest" description="Disordered" evidence="5">
    <location>
        <begin position="969"/>
        <end position="1183"/>
    </location>
</feature>
<dbReference type="OrthoDB" id="2573163at2759"/>
<feature type="compositionally biased region" description="Polar residues" evidence="5">
    <location>
        <begin position="220"/>
        <end position="229"/>
    </location>
</feature>
<sequence>MSSLLCESENASAAVIMGLSSSKSSDLTAVNLRDETPAVDDEAAQVPLESELDEARMVEEPLKMPLEASLENALNHPLELEHALPTPPGATNTPANTDAAPTPSPAFRTPTLVTTTHTFTPTTTSSSTSSANPPTNVPCQPSDVHVPVSAPASSSSSLPNPPSSTPPLSSADNVPLSMPVPTPAPEPSHASRGDGNQGADLNSNSNNKKPRGPGPLPRQSGPSLLSQALASARGIPSNPLSIPSSLISTHPSGSRQSRQNPPTATSPTTPISPTTVPIATPAAVIASPSRSDQDLPPISNSLQDVPAQCGDSRPLTGVVARSMSMAGSTAVTTMAALAPREAASVPSSFTHSTLQNFRDMVLDHHVDTRARTSTSLDIDRGAIPYDTRQNSVAIHPDVSTPKNSEYGFKHATRQDDGAKDHRQIQLPKASPHWTGPVPEKREKVWSFGAGEGDEEDGLVEQSVAETMAGVEPPARSRKSSYSLRFFKEGLPPEDKARRKDSRHVKDKLAPTAEEVGESKRPSAKQPTAIRLREDRDHSQSAKVQLTTPTYDEEQAVLSSSPSDDYFTVAPESPAEKHMPPTWAQVPKSMPAEDQAAAKTAGIPGQVGPAPVVDVDADGQTERVEARRKSGDSSGSHEDGDADESGEEKIESAVFLPHQELPESCVDEIRQDRVVARPTRSPSVSIKHPWLVKADEPEPEIEIEIQEKDEPPYGLVRFPSRESLASRRGELVAEKLEEHAPVENDLEVKPVAVSQTPHALIPYEDHVHDHQHHQPEPLEAIELLPYKHQVGGHTTLWRFSRRAVCKQLNNRENEFYETIERYHRSLLPFLPRYIGVLNVTFQKQSRRKSISKKDDAAAERKKIQEQASRQESEKGGQKATHGRVISQSLANGNIPIPTAYSSPQSAPTYPTRRVVSTSKHLHKQAVLCSGIGHSSSSANGGETEQLGATTINKRLRNEVFNDAFLKEPVEVQRHRRPHQRAIPRPTLQRLLRSSNSDPALLSRRDSTFGDGDKMLESQLRKTPLAYTQSDLGPDADGIQSEPEREEPEEVKDLTGTSAPEPETLMMSPAGNKKKRRYSAGGLRRKPQDVRESRGDLKYFEEADDAGYKGDEEDAPLPSPSPSPNHYDTSNGDAHVPNNEPTDSAYSSAVPSALPSPSIEPSTESSTDPSAEFTKIPRPLNPKEAKTQKHRVEYFLLLEDLTAGMKRPCMMDLKMGTRQYGVEATPKKQKSQAEKCRTTTSWELGVRICGLQVWNAKQEKYDFQDKYYGRKLKAGDEFQGALQKFLYNGEDLHSILRHIPVVLKKLDRLEEIVQGLRGYRFYAASLLMFYDGDTSEDDADYETVYESATDAATDTEDATRRKKKNKREIDFKIADFANSLTPLDNMDDKPCPPQHPDKPDGGFLKGLRSLRRYFLRIQRDVRQELGLDPRGRLATAVDLRDVDEDEGMISV</sequence>
<name>A0A9P8WDY0_9HYPO</name>
<dbReference type="GO" id="GO:0005737">
    <property type="term" value="C:cytoplasm"/>
    <property type="evidence" value="ECO:0007669"/>
    <property type="project" value="TreeGrafter"/>
</dbReference>
<dbReference type="GO" id="GO:0032958">
    <property type="term" value="P:inositol phosphate biosynthetic process"/>
    <property type="evidence" value="ECO:0007669"/>
    <property type="project" value="InterPro"/>
</dbReference>
<feature type="compositionally biased region" description="Low complexity" evidence="5">
    <location>
        <begin position="235"/>
        <end position="248"/>
    </location>
</feature>
<dbReference type="Gene3D" id="3.30.470.160">
    <property type="entry name" value="Inositol polyphosphate kinase"/>
    <property type="match status" value="1"/>
</dbReference>
<evidence type="ECO:0000256" key="4">
    <source>
        <dbReference type="RuleBase" id="RU363090"/>
    </source>
</evidence>
<dbReference type="GO" id="GO:0005634">
    <property type="term" value="C:nucleus"/>
    <property type="evidence" value="ECO:0007669"/>
    <property type="project" value="TreeGrafter"/>
</dbReference>
<dbReference type="GO" id="GO:0046854">
    <property type="term" value="P:phosphatidylinositol phosphate biosynthetic process"/>
    <property type="evidence" value="ECO:0007669"/>
    <property type="project" value="TreeGrafter"/>
</dbReference>
<comment type="caution">
    <text evidence="6">The sequence shown here is derived from an EMBL/GenBank/DDBJ whole genome shotgun (WGS) entry which is preliminary data.</text>
</comment>
<evidence type="ECO:0000256" key="3">
    <source>
        <dbReference type="ARBA" id="ARBA00022777"/>
    </source>
</evidence>
<evidence type="ECO:0000313" key="6">
    <source>
        <dbReference type="EMBL" id="KAH6896582.1"/>
    </source>
</evidence>
<feature type="region of interest" description="Disordered" evidence="5">
    <location>
        <begin position="81"/>
        <end position="309"/>
    </location>
</feature>
<dbReference type="GO" id="GO:0008440">
    <property type="term" value="F:inositol-1,4,5-trisphosphate 3-kinase activity"/>
    <property type="evidence" value="ECO:0007669"/>
    <property type="project" value="TreeGrafter"/>
</dbReference>
<keyword evidence="3 4" id="KW-0418">Kinase</keyword>
<keyword evidence="2 4" id="KW-0808">Transferase</keyword>
<protein>
    <recommendedName>
        <fullName evidence="4">Kinase</fullName>
        <ecNumber evidence="4">2.7.-.-</ecNumber>
    </recommendedName>
</protein>
<feature type="compositionally biased region" description="Low complexity" evidence="5">
    <location>
        <begin position="1142"/>
        <end position="1168"/>
    </location>
</feature>
<feature type="compositionally biased region" description="Low complexity" evidence="5">
    <location>
        <begin position="141"/>
        <end position="158"/>
    </location>
</feature>
<feature type="compositionally biased region" description="Polar residues" evidence="5">
    <location>
        <begin position="540"/>
        <end position="549"/>
    </location>
</feature>
<feature type="region of interest" description="Disordered" evidence="5">
    <location>
        <begin position="894"/>
        <end position="916"/>
    </location>
</feature>
<feature type="compositionally biased region" description="Basic and acidic residues" evidence="5">
    <location>
        <begin position="485"/>
        <end position="497"/>
    </location>
</feature>
<evidence type="ECO:0000256" key="2">
    <source>
        <dbReference type="ARBA" id="ARBA00022679"/>
    </source>
</evidence>
<dbReference type="Pfam" id="PF03770">
    <property type="entry name" value="IPK"/>
    <property type="match status" value="1"/>
</dbReference>
<dbReference type="GO" id="GO:0000824">
    <property type="term" value="F:inositol-1,4,5,6-tetrakisphosphate 3-kinase activity"/>
    <property type="evidence" value="ECO:0007669"/>
    <property type="project" value="TreeGrafter"/>
</dbReference>
<feature type="region of interest" description="Disordered" evidence="5">
    <location>
        <begin position="844"/>
        <end position="880"/>
    </location>
</feature>
<feature type="compositionally biased region" description="Low complexity" evidence="5">
    <location>
        <begin position="261"/>
        <end position="289"/>
    </location>
</feature>
<gene>
    <name evidence="6" type="ORF">B0T10DRAFT_454488</name>
</gene>
<feature type="compositionally biased region" description="Basic and acidic residues" evidence="5">
    <location>
        <begin position="619"/>
        <end position="638"/>
    </location>
</feature>